<feature type="site" description="Lowers pKa of active site Tyr" evidence="3">
    <location>
        <position position="28"/>
    </location>
</feature>
<evidence type="ECO:0000256" key="1">
    <source>
        <dbReference type="ARBA" id="ARBA00023002"/>
    </source>
</evidence>
<dbReference type="KEGG" id="lak:106168704"/>
<evidence type="ECO:0000259" key="4">
    <source>
        <dbReference type="Pfam" id="PF00248"/>
    </source>
</evidence>
<dbReference type="STRING" id="7574.A0A1S3IZ77"/>
<dbReference type="Gene3D" id="3.20.20.100">
    <property type="entry name" value="NADP-dependent oxidoreductase domain"/>
    <property type="match status" value="1"/>
</dbReference>
<evidence type="ECO:0000313" key="5">
    <source>
        <dbReference type="Proteomes" id="UP000085678"/>
    </source>
</evidence>
<dbReference type="OrthoDB" id="416253at2759"/>
<evidence type="ECO:0000313" key="6">
    <source>
        <dbReference type="RefSeq" id="XP_013403318.1"/>
    </source>
</evidence>
<name>A0A1S3IZ77_LINAN</name>
<reference evidence="6" key="1">
    <citation type="submission" date="2025-08" db="UniProtKB">
        <authorList>
            <consortium name="RefSeq"/>
        </authorList>
    </citation>
    <scope>IDENTIFICATION</scope>
    <source>
        <tissue evidence="6">Gonads</tissue>
    </source>
</reference>
<dbReference type="InterPro" id="IPR036812">
    <property type="entry name" value="NAD(P)_OxRdtase_dom_sf"/>
</dbReference>
<evidence type="ECO:0000256" key="2">
    <source>
        <dbReference type="PIRSR" id="PIRSR000097-2"/>
    </source>
</evidence>
<feature type="domain" description="NADP-dependent oxidoreductase" evidence="4">
    <location>
        <begin position="18"/>
        <end position="218"/>
    </location>
</feature>
<dbReference type="Proteomes" id="UP000085678">
    <property type="component" value="Unplaced"/>
</dbReference>
<dbReference type="FunFam" id="3.20.20.100:FF:000002">
    <property type="entry name" value="2,5-diketo-D-gluconic acid reductase A"/>
    <property type="match status" value="1"/>
</dbReference>
<dbReference type="SUPFAM" id="SSF51430">
    <property type="entry name" value="NAD(P)-linked oxidoreductase"/>
    <property type="match status" value="1"/>
</dbReference>
<accession>A0A1S3IZ77</accession>
<dbReference type="RefSeq" id="XP_013403318.1">
    <property type="nucleotide sequence ID" value="XM_013547864.1"/>
</dbReference>
<feature type="binding site" evidence="2">
    <location>
        <position position="61"/>
    </location>
    <ligand>
        <name>substrate</name>
    </ligand>
</feature>
<dbReference type="PIRSF" id="PIRSF000097">
    <property type="entry name" value="AKR"/>
    <property type="match status" value="1"/>
</dbReference>
<evidence type="ECO:0000256" key="3">
    <source>
        <dbReference type="PIRSR" id="PIRSR000097-3"/>
    </source>
</evidence>
<protein>
    <submittedName>
        <fullName evidence="6">Uncharacterized protein LOC106168704</fullName>
    </submittedName>
</protein>
<dbReference type="InterPro" id="IPR020471">
    <property type="entry name" value="AKR"/>
</dbReference>
<sequence length="259" mass="30148">MPHPSIDEYLDGMRESGIHREDIFLTSKLWPAHYGYEKTKAAFHNSLQKMQTDYLDLYLLHWPYCPLAEKDPKHTLHESWRALEDLYDEGKIKAIGVSNFLIPHLEDLLEECRIRPMVNQVEHHPYNNEKDLFQFCKDNNIQYEGYCPLAKGRILNEPIVVEIAQQHNKTPAQVLIRWSLQDGIVTIPKSTKESRVLENCQVFDFNLDSVAMAILDNLHCGLKMIPQVSSSRSYLCRHIGEEDIGNTRTDFRQCHCVIK</sequence>
<keyword evidence="1" id="KW-0560">Oxidoreductase</keyword>
<dbReference type="PANTHER" id="PTHR43827">
    <property type="entry name" value="2,5-DIKETO-D-GLUCONIC ACID REDUCTASE"/>
    <property type="match status" value="1"/>
</dbReference>
<keyword evidence="5" id="KW-1185">Reference proteome</keyword>
<dbReference type="Pfam" id="PF00248">
    <property type="entry name" value="Aldo_ket_red"/>
    <property type="match status" value="1"/>
</dbReference>
<dbReference type="PROSITE" id="PS00062">
    <property type="entry name" value="ALDOKETO_REDUCTASE_2"/>
    <property type="match status" value="1"/>
</dbReference>
<proteinExistence type="predicted"/>
<dbReference type="GeneID" id="106168704"/>
<dbReference type="InterPro" id="IPR023210">
    <property type="entry name" value="NADP_OxRdtase_dom"/>
</dbReference>
<dbReference type="InParanoid" id="A0A1S3IZ77"/>
<dbReference type="GO" id="GO:0016616">
    <property type="term" value="F:oxidoreductase activity, acting on the CH-OH group of donors, NAD or NADP as acceptor"/>
    <property type="evidence" value="ECO:0007669"/>
    <property type="project" value="UniProtKB-ARBA"/>
</dbReference>
<gene>
    <name evidence="6" type="primary">LOC106168704</name>
</gene>
<dbReference type="PANTHER" id="PTHR43827:SF10">
    <property type="entry name" value="ZGC:110366"/>
    <property type="match status" value="1"/>
</dbReference>
<dbReference type="AlphaFoldDB" id="A0A1S3IZ77"/>
<organism evidence="5 6">
    <name type="scientific">Lingula anatina</name>
    <name type="common">Brachiopod</name>
    <name type="synonym">Lingula unguis</name>
    <dbReference type="NCBI Taxonomy" id="7574"/>
    <lineage>
        <taxon>Eukaryota</taxon>
        <taxon>Metazoa</taxon>
        <taxon>Spiralia</taxon>
        <taxon>Lophotrochozoa</taxon>
        <taxon>Brachiopoda</taxon>
        <taxon>Linguliformea</taxon>
        <taxon>Lingulata</taxon>
        <taxon>Lingulida</taxon>
        <taxon>Linguloidea</taxon>
        <taxon>Lingulidae</taxon>
        <taxon>Lingula</taxon>
    </lineage>
</organism>
<dbReference type="InterPro" id="IPR018170">
    <property type="entry name" value="Aldo/ket_reductase_CS"/>
</dbReference>
<dbReference type="PRINTS" id="PR00069">
    <property type="entry name" value="ALDKETRDTASE"/>
</dbReference>